<dbReference type="RefSeq" id="WP_114187287.1">
    <property type="nucleotide sequence ID" value="NZ_BJYU01000035.1"/>
</dbReference>
<accession>A0A512BT78</accession>
<dbReference type="GO" id="GO:0016491">
    <property type="term" value="F:oxidoreductase activity"/>
    <property type="evidence" value="ECO:0007669"/>
    <property type="project" value="UniProtKB-KW"/>
</dbReference>
<dbReference type="Gene3D" id="3.10.20.440">
    <property type="entry name" value="2Fe-2S iron-sulphur cluster binding domain, sarcosine oxidase, alpha subunit, N-terminal domain"/>
    <property type="match status" value="1"/>
</dbReference>
<comment type="caution">
    <text evidence="2">The sequence shown here is derived from an EMBL/GenBank/DDBJ whole genome shotgun (WGS) entry which is preliminary data.</text>
</comment>
<protein>
    <submittedName>
        <fullName evidence="2">Sarcosine oxidase subunit alpha</fullName>
    </submittedName>
</protein>
<keyword evidence="1" id="KW-0560">Oxidoreductase</keyword>
<reference evidence="2 3" key="1">
    <citation type="submission" date="2019-07" db="EMBL/GenBank/DDBJ databases">
        <title>Whole genome shotgun sequence of Microvirga aerophila NBRC 106136.</title>
        <authorList>
            <person name="Hosoyama A."/>
            <person name="Uohara A."/>
            <person name="Ohji S."/>
            <person name="Ichikawa N."/>
        </authorList>
    </citation>
    <scope>NUCLEOTIDE SEQUENCE [LARGE SCALE GENOMIC DNA]</scope>
    <source>
        <strain evidence="2 3">NBRC 106136</strain>
    </source>
</reference>
<evidence type="ECO:0000313" key="3">
    <source>
        <dbReference type="Proteomes" id="UP000321085"/>
    </source>
</evidence>
<dbReference type="EMBL" id="BJYU01000035">
    <property type="protein sequence ID" value="GEO15115.1"/>
    <property type="molecule type" value="Genomic_DNA"/>
</dbReference>
<evidence type="ECO:0000313" key="2">
    <source>
        <dbReference type="EMBL" id="GEO15115.1"/>
    </source>
</evidence>
<proteinExistence type="predicted"/>
<dbReference type="Proteomes" id="UP000321085">
    <property type="component" value="Unassembled WGS sequence"/>
</dbReference>
<evidence type="ECO:0000256" key="1">
    <source>
        <dbReference type="ARBA" id="ARBA00023002"/>
    </source>
</evidence>
<gene>
    <name evidence="2" type="primary">soxA</name>
    <name evidence="2" type="ORF">MAE02_28110</name>
</gene>
<dbReference type="InterPro" id="IPR042204">
    <property type="entry name" value="2Fe-2S-bd_N"/>
</dbReference>
<organism evidence="2 3">
    <name type="scientific">Microvirga aerophila</name>
    <dbReference type="NCBI Taxonomy" id="670291"/>
    <lineage>
        <taxon>Bacteria</taxon>
        <taxon>Pseudomonadati</taxon>
        <taxon>Pseudomonadota</taxon>
        <taxon>Alphaproteobacteria</taxon>
        <taxon>Hyphomicrobiales</taxon>
        <taxon>Methylobacteriaceae</taxon>
        <taxon>Microvirga</taxon>
    </lineage>
</organism>
<dbReference type="InterPro" id="IPR036010">
    <property type="entry name" value="2Fe-2S_ferredoxin-like_sf"/>
</dbReference>
<dbReference type="GO" id="GO:0051536">
    <property type="term" value="F:iron-sulfur cluster binding"/>
    <property type="evidence" value="ECO:0007669"/>
    <property type="project" value="InterPro"/>
</dbReference>
<dbReference type="Pfam" id="PF13510">
    <property type="entry name" value="Fer2_4"/>
    <property type="match status" value="1"/>
</dbReference>
<keyword evidence="3" id="KW-1185">Reference proteome</keyword>
<sequence length="107" mass="11055">MFRRLPDLGGETVNFTIDGRPATARLGDTVAAALLASGMESCRTTPVSGAPRAPYCMMGVCFECLVTINGIGNRQGCLIPVAEGMAVETQKGARAIASEYSAKGDAA</sequence>
<name>A0A512BT78_9HYPH</name>
<dbReference type="SUPFAM" id="SSF54292">
    <property type="entry name" value="2Fe-2S ferredoxin-like"/>
    <property type="match status" value="1"/>
</dbReference>
<dbReference type="OrthoDB" id="573392at2"/>
<dbReference type="AlphaFoldDB" id="A0A512BT78"/>